<dbReference type="Gene3D" id="1.10.405.20">
    <property type="match status" value="1"/>
</dbReference>
<feature type="signal peptide" evidence="1">
    <location>
        <begin position="1"/>
        <end position="24"/>
    </location>
</feature>
<keyword evidence="3" id="KW-1185">Reference proteome</keyword>
<keyword evidence="1" id="KW-0732">Signal</keyword>
<dbReference type="SUPFAM" id="SSF51905">
    <property type="entry name" value="FAD/NAD(P)-binding domain"/>
    <property type="match status" value="1"/>
</dbReference>
<protein>
    <submittedName>
        <fullName evidence="2">Beta-cyclopiazonate dehydrogenase</fullName>
    </submittedName>
</protein>
<dbReference type="AlphaFoldDB" id="A0A8H8R1X3"/>
<dbReference type="OrthoDB" id="68575at2759"/>
<gene>
    <name evidence="2" type="primary">cpaO_1</name>
    <name evidence="2" type="ORF">LHYA1_G004952</name>
</gene>
<evidence type="ECO:0000313" key="3">
    <source>
        <dbReference type="Proteomes" id="UP000431533"/>
    </source>
</evidence>
<comment type="caution">
    <text evidence="2">The sequence shown here is derived from an EMBL/GenBank/DDBJ whole genome shotgun (WGS) entry which is preliminary data.</text>
</comment>
<feature type="chain" id="PRO_5034882363" evidence="1">
    <location>
        <begin position="25"/>
        <end position="482"/>
    </location>
</feature>
<dbReference type="EMBL" id="QGMH01000074">
    <property type="protein sequence ID" value="TVY26255.1"/>
    <property type="molecule type" value="Genomic_DNA"/>
</dbReference>
<reference evidence="2 3" key="1">
    <citation type="submission" date="2018-05" db="EMBL/GenBank/DDBJ databases">
        <title>Genome sequencing and assembly of the regulated plant pathogen Lachnellula willkommii and related sister species for the development of diagnostic species identification markers.</title>
        <authorList>
            <person name="Giroux E."/>
            <person name="Bilodeau G."/>
        </authorList>
    </citation>
    <scope>NUCLEOTIDE SEQUENCE [LARGE SCALE GENOMIC DNA]</scope>
    <source>
        <strain evidence="2 3">CBS 185.66</strain>
    </source>
</reference>
<evidence type="ECO:0000256" key="1">
    <source>
        <dbReference type="SAM" id="SignalP"/>
    </source>
</evidence>
<dbReference type="GeneID" id="41985150"/>
<dbReference type="RefSeq" id="XP_031005043.1">
    <property type="nucleotide sequence ID" value="XM_031149903.1"/>
</dbReference>
<dbReference type="InterPro" id="IPR036188">
    <property type="entry name" value="FAD/NAD-bd_sf"/>
</dbReference>
<dbReference type="Pfam" id="PF13450">
    <property type="entry name" value="NAD_binding_8"/>
    <property type="match status" value="1"/>
</dbReference>
<dbReference type="Gene3D" id="3.30.70.1990">
    <property type="match status" value="1"/>
</dbReference>
<evidence type="ECO:0000313" key="2">
    <source>
        <dbReference type="EMBL" id="TVY26255.1"/>
    </source>
</evidence>
<organism evidence="2 3">
    <name type="scientific">Lachnellula hyalina</name>
    <dbReference type="NCBI Taxonomy" id="1316788"/>
    <lineage>
        <taxon>Eukaryota</taxon>
        <taxon>Fungi</taxon>
        <taxon>Dikarya</taxon>
        <taxon>Ascomycota</taxon>
        <taxon>Pezizomycotina</taxon>
        <taxon>Leotiomycetes</taxon>
        <taxon>Helotiales</taxon>
        <taxon>Lachnaceae</taxon>
        <taxon>Lachnellula</taxon>
    </lineage>
</organism>
<accession>A0A8H8R1X3</accession>
<dbReference type="Gene3D" id="3.50.50.60">
    <property type="entry name" value="FAD/NAD(P)-binding domain"/>
    <property type="match status" value="1"/>
</dbReference>
<sequence length="482" mass="53023">MSTLKLSVFQTVLLLLSFITRVLSGSRATAPYEVNGRVYQCDRVISQDISIVGGGSAGTYAAVRLQAVGKTVTLIEKTERLGGNTQTYYDLESKKYVDYGVRVWHDIPEVRNYAAHLNVSLVRTDFTVPGVSTSYFQFNTGELNRTYATADRRAAFGEYIAQASKYPFLDYGFDLPSPIPGDLLLLFGEFVKKWSLELLVPTLWLNTQGIGNLLQTPTIYVLKYFGISVIQGFQTGFLGTPDGDNSALYESATSVLYPNVLFESTILDMKRDSEAGVQIIVQTPSETVLVKSKKLVIAVQPLLADMGPFDLSVGEKELFGEFKGNEYFAGVLKNSGIPDNTTLMNMDPRDPYGIPQSSALYSIAQTGFPGLQTVTYQGATNTALSSKQSSDGEIQQHIIDGLMKLDIRDKSFTKPEFVASSVHAPFELAVSARAIENGFYGQLYGLQGQRNTWYTSATFHTHDSSLIWRFTEGLLANITAGI</sequence>
<proteinExistence type="predicted"/>
<name>A0A8H8R1X3_9HELO</name>
<dbReference type="Proteomes" id="UP000431533">
    <property type="component" value="Unassembled WGS sequence"/>
</dbReference>